<dbReference type="InterPro" id="IPR013783">
    <property type="entry name" value="Ig-like_fold"/>
</dbReference>
<organism evidence="7 8">
    <name type="scientific">Thiothrix eikelboomii</name>
    <dbReference type="NCBI Taxonomy" id="92487"/>
    <lineage>
        <taxon>Bacteria</taxon>
        <taxon>Pseudomonadati</taxon>
        <taxon>Pseudomonadota</taxon>
        <taxon>Gammaproteobacteria</taxon>
        <taxon>Thiotrichales</taxon>
        <taxon>Thiotrichaceae</taxon>
        <taxon>Thiothrix</taxon>
    </lineage>
</organism>
<feature type="domain" description="SD-repeat containing protein B" evidence="6">
    <location>
        <begin position="1271"/>
        <end position="1385"/>
    </location>
</feature>
<evidence type="ECO:0000259" key="6">
    <source>
        <dbReference type="Pfam" id="PF17210"/>
    </source>
</evidence>
<keyword evidence="8" id="KW-1185">Reference proteome</keyword>
<feature type="domain" description="DUF11" evidence="5">
    <location>
        <begin position="1586"/>
        <end position="1672"/>
    </location>
</feature>
<proteinExistence type="predicted"/>
<dbReference type="InterPro" id="IPR033764">
    <property type="entry name" value="Sdr_B"/>
</dbReference>
<dbReference type="SUPFAM" id="SSF117074">
    <property type="entry name" value="Hypothetical protein PA1324"/>
    <property type="match status" value="2"/>
</dbReference>
<dbReference type="PANTHER" id="PTHR23303">
    <property type="entry name" value="CARBOXYPEPTIDASE REGULATORY REGION-CONTAINING"/>
    <property type="match status" value="1"/>
</dbReference>
<gene>
    <name evidence="7" type="ORF">SAMN02745130_02297</name>
</gene>
<feature type="domain" description="SD-repeat containing protein B" evidence="6">
    <location>
        <begin position="1126"/>
        <end position="1201"/>
    </location>
</feature>
<evidence type="ECO:0000256" key="2">
    <source>
        <dbReference type="ARBA" id="ARBA00022525"/>
    </source>
</evidence>
<dbReference type="GO" id="GO:0005576">
    <property type="term" value="C:extracellular region"/>
    <property type="evidence" value="ECO:0007669"/>
    <property type="project" value="UniProtKB-SubCell"/>
</dbReference>
<comment type="subcellular location">
    <subcellularLocation>
        <location evidence="1">Secreted</location>
    </subcellularLocation>
</comment>
<accession>A0A1T4WYS6</accession>
<reference evidence="7 8" key="1">
    <citation type="submission" date="2017-02" db="EMBL/GenBank/DDBJ databases">
        <authorList>
            <person name="Peterson S.W."/>
        </authorList>
    </citation>
    <scope>NUCLEOTIDE SEQUENCE [LARGE SCALE GENOMIC DNA]</scope>
    <source>
        <strain evidence="7 8">ATCC 49788</strain>
    </source>
</reference>
<dbReference type="Pfam" id="PF17210">
    <property type="entry name" value="SdrD_B"/>
    <property type="match status" value="2"/>
</dbReference>
<evidence type="ECO:0000256" key="1">
    <source>
        <dbReference type="ARBA" id="ARBA00004613"/>
    </source>
</evidence>
<evidence type="ECO:0000256" key="3">
    <source>
        <dbReference type="ARBA" id="ARBA00022729"/>
    </source>
</evidence>
<feature type="signal peptide" evidence="4">
    <location>
        <begin position="1"/>
        <end position="38"/>
    </location>
</feature>
<dbReference type="RefSeq" id="WP_078922773.1">
    <property type="nucleotide sequence ID" value="NZ_FUYB01000010.1"/>
</dbReference>
<dbReference type="Proteomes" id="UP000190460">
    <property type="component" value="Unassembled WGS sequence"/>
</dbReference>
<evidence type="ECO:0000256" key="4">
    <source>
        <dbReference type="SAM" id="SignalP"/>
    </source>
</evidence>
<keyword evidence="3 4" id="KW-0732">Signal</keyword>
<sequence length="1673" mass="178937">MKYKHAVSKPYCLRVLFSATAFLASLGIFFLLTQPAMAAGNAIPVVNTTISVAKTGSEPFDNTTWNGNLATAGYDESEDNNVTRLQDSITYLVEVSVNDNKVKSLTTTVQLDKKQAWIDLPTGCKTDPTEVNPVSSISVDKRTLFCNLGPAVEGTTRAIYPVARAIAASYDGSEITLNDNHVSANVSAQADGISNVATAGPTDVIVTANFRVNTTKELQVTALDPATNQPLYIAPAYKGSDGTTKGSVVEYVIKVQYQKGSMLANAPDEANGDFEQDYQLLDYYTDDNTNNDNKAIISSSGAPTTVSTHAVLYTWNPAKPACELVGNHGPNATVSCTQINHILDQLGPNFTADGINDPNIAIDLQNIDVRDPDKDANLIELKINVWYSEPNDIANHQNCSPLPCTSFTLNSVGFYSATGGAGGTPTVLGFNPVSTEDASGNNLLNYNGNGEPFPDYTPYPLIYREPGSWVAAKGFDGAWLPHKTGARKYALGATIPFLLNIWDYRFVEGGKSQVCDKIDTTQFEYVGLSEPNRTDMTYSWNSNKAFNPTIVSYGPLVPVFSEDKLGLVTYLYSDDPHPGLQAQRDETCDDDVNLDGKFVLDGINQTTQQPDAPNDWVTDPALLGGADKVSKLRMQGVINKEFLLSLDPTSTRIAFVTNHLLKIKPTATGYTNTTTDVTYLPNFMTARIDSGPNGSWAAWKNISAVSIDPNHVGFSFADYDADRVILVPSSLALEKYTEPRGIKVVRGADRVQFMLKPQVIGQWSPAITTASLADSLPVGTDYVLGSERFSLDGGNTWLTRAAYDAANPAVTISSVENTNPRAIHWNFASVNTGDQLPLIRYTVEVDPKLTTGTFINTAILTSDIGPDGEDTDTASDPVRAKYQLNILANAGLDVFKSVDYPIHGMNEPFEFELVYTNLGGEDYSGGEFIDILPYNNDGNGQNSSGLASTRQPSSRFNGSYSVSQITATNNEVFYATNAASSSIQQDVCHASNQAAGYVPAKGDLCYEMYLNNNNQLAGGSSTGTGTTPWVACSSLAPLVCGALPADTITGLRFTTPALMGDSGGKAVRIQLSPLGNIGGTPQLDENGKVTAASTGDIYTNNFGGRVPELSLQVISNDASVAIVPSTLGNRVWLDSNGNGLQESSETGLAGVEVKLTCGSASITTTTLADLASTPLDEAGSYQFSGLPEGNAANVLVPGAACTLSIDAAQAELSNYQLTTANADGDTTNDRVTDLNDSDGSLSAGSITVDFTADSSGQENQGFDFGFKPNLSLGNYVWYDLNMDGIQDPNEAGVGQVQVFLYANASCSGASIADVYTSKTGWYEFNGLAMGSYCLQFNTPAGWSLSPKDVGVNTSDSDGVVTSTLNQYRITDLNLAANDDTQDLGVFHAQCTAPTIPLGIQAKMPSYGSSPWHHPNAYNVEVGDLNLIGFCLEKADADPTVDDLFKVSGVDRQNLSATRIDALQRLFTALGDHEVLAAVNAEFGSATESLDSLLQYLVWYYTDWSEDFAKVEDSINNTSWTNPQKAAMTALGRLILDRVTGANGQTQYAMTAVYWLHNQTDLGRQDLIVPSNYVFPDNQCALPKLVDLELTKTLSKSNARRGEALTYQVTVTNQGPSSATGVKVTDVLPTGVSLNPAIVPVAQQGTYDTGTGIWEVGNLNAGQAVYLEIPVTVD</sequence>
<name>A0A1T4WYS6_9GAMM</name>
<dbReference type="InterPro" id="IPR051417">
    <property type="entry name" value="SDr/BOS_complex"/>
</dbReference>
<evidence type="ECO:0000259" key="5">
    <source>
        <dbReference type="Pfam" id="PF01345"/>
    </source>
</evidence>
<protein>
    <submittedName>
        <fullName evidence="7">Conserved repeat domain-containing protein</fullName>
    </submittedName>
</protein>
<evidence type="ECO:0000313" key="7">
    <source>
        <dbReference type="EMBL" id="SKA82464.1"/>
    </source>
</evidence>
<dbReference type="OrthoDB" id="5619324at2"/>
<dbReference type="NCBIfam" id="TIGR01451">
    <property type="entry name" value="B_ant_repeat"/>
    <property type="match status" value="1"/>
</dbReference>
<evidence type="ECO:0000313" key="8">
    <source>
        <dbReference type="Proteomes" id="UP000190460"/>
    </source>
</evidence>
<dbReference type="Pfam" id="PF01345">
    <property type="entry name" value="DUF11"/>
    <property type="match status" value="1"/>
</dbReference>
<dbReference type="STRING" id="92487.SAMN02745130_02297"/>
<dbReference type="Gene3D" id="2.60.40.10">
    <property type="entry name" value="Immunoglobulins"/>
    <property type="match status" value="3"/>
</dbReference>
<dbReference type="InterPro" id="IPR047589">
    <property type="entry name" value="DUF11_rpt"/>
</dbReference>
<dbReference type="InterPro" id="IPR001434">
    <property type="entry name" value="OmcB-like_DUF11"/>
</dbReference>
<dbReference type="PANTHER" id="PTHR23303:SF15">
    <property type="entry name" value="COLOSSIN-A"/>
    <property type="match status" value="1"/>
</dbReference>
<feature type="chain" id="PRO_5012888355" evidence="4">
    <location>
        <begin position="39"/>
        <end position="1673"/>
    </location>
</feature>
<keyword evidence="2" id="KW-0964">Secreted</keyword>
<dbReference type="EMBL" id="FUYB01000010">
    <property type="protein sequence ID" value="SKA82464.1"/>
    <property type="molecule type" value="Genomic_DNA"/>
</dbReference>